<reference evidence="3" key="1">
    <citation type="submission" date="2018-04" db="EMBL/GenBank/DDBJ databases">
        <authorList>
            <person name="Cornet L."/>
        </authorList>
    </citation>
    <scope>NUCLEOTIDE SEQUENCE [LARGE SCALE GENOMIC DNA]</scope>
</reference>
<proteinExistence type="predicted"/>
<sequence length="215" mass="24093">MGLTMNIAHDSSKHGYRNVMEILVAEEVDKQVKTLQPRVLKYLKRVEVETFALNHLPSLYASSEKGWQHQYEKAKRELHNQIKNSVQQAFAAVQVDPIRASEPLSLPHDEAAAGALNALREMLKQPDLSWEGAINRLRSVVGMRNPMPTDAGAAGSSHRTRYQDASASAMTSAERGDDSHAQHLRPGTYGAEVSWQKTHDTSGENFDWNDSRYQK</sequence>
<gene>
    <name evidence="2" type="ORF">DCF17_15225</name>
</gene>
<feature type="region of interest" description="Disordered" evidence="1">
    <location>
        <begin position="144"/>
        <end position="215"/>
    </location>
</feature>
<name>A0A2W4Y3S4_9CYAN</name>
<dbReference type="AlphaFoldDB" id="A0A2W4Y3S4"/>
<evidence type="ECO:0000256" key="1">
    <source>
        <dbReference type="SAM" id="MobiDB-lite"/>
    </source>
</evidence>
<evidence type="ECO:0008006" key="4">
    <source>
        <dbReference type="Google" id="ProtNLM"/>
    </source>
</evidence>
<dbReference type="EMBL" id="QBMN01000111">
    <property type="protein sequence ID" value="PZO37968.1"/>
    <property type="molecule type" value="Genomic_DNA"/>
</dbReference>
<comment type="caution">
    <text evidence="2">The sequence shown here is derived from an EMBL/GenBank/DDBJ whole genome shotgun (WGS) entry which is preliminary data.</text>
</comment>
<evidence type="ECO:0000313" key="3">
    <source>
        <dbReference type="Proteomes" id="UP000249081"/>
    </source>
</evidence>
<dbReference type="Pfam" id="PF10719">
    <property type="entry name" value="ComFB"/>
    <property type="match status" value="1"/>
</dbReference>
<dbReference type="Proteomes" id="UP000249081">
    <property type="component" value="Unassembled WGS sequence"/>
</dbReference>
<reference evidence="2 3" key="2">
    <citation type="submission" date="2018-06" db="EMBL/GenBank/DDBJ databases">
        <title>Metagenomic assembly of (sub)arctic Cyanobacteria and their associated microbiome from non-axenic cultures.</title>
        <authorList>
            <person name="Baurain D."/>
        </authorList>
    </citation>
    <scope>NUCLEOTIDE SEQUENCE [LARGE SCALE GENOMIC DNA]</scope>
    <source>
        <strain evidence="2">ULC041bin1</strain>
    </source>
</reference>
<accession>A0A2W4Y3S4</accession>
<evidence type="ECO:0000313" key="2">
    <source>
        <dbReference type="EMBL" id="PZO37968.1"/>
    </source>
</evidence>
<dbReference type="InterPro" id="IPR019657">
    <property type="entry name" value="ComFB"/>
</dbReference>
<organism evidence="2 3">
    <name type="scientific">Shackletoniella antarctica</name>
    <dbReference type="NCBI Taxonomy" id="268115"/>
    <lineage>
        <taxon>Bacteria</taxon>
        <taxon>Bacillati</taxon>
        <taxon>Cyanobacteriota</taxon>
        <taxon>Cyanophyceae</taxon>
        <taxon>Oculatellales</taxon>
        <taxon>Oculatellaceae</taxon>
        <taxon>Shackletoniella</taxon>
    </lineage>
</organism>
<protein>
    <recommendedName>
        <fullName evidence="4">Competence protein ComFB</fullName>
    </recommendedName>
</protein>